<feature type="compositionally biased region" description="Polar residues" evidence="1">
    <location>
        <begin position="1"/>
        <end position="11"/>
    </location>
</feature>
<evidence type="ECO:0000313" key="2">
    <source>
        <dbReference type="EMBL" id="AHG00696.1"/>
    </source>
</evidence>
<dbReference type="KEGG" id="hlr:HALLA_04760"/>
<organism evidence="2 3">
    <name type="scientific">Halostagnicola larsenii XH-48</name>
    <dbReference type="NCBI Taxonomy" id="797299"/>
    <lineage>
        <taxon>Archaea</taxon>
        <taxon>Methanobacteriati</taxon>
        <taxon>Methanobacteriota</taxon>
        <taxon>Stenosarchaea group</taxon>
        <taxon>Halobacteria</taxon>
        <taxon>Halobacteriales</taxon>
        <taxon>Natrialbaceae</taxon>
        <taxon>Halostagnicola</taxon>
    </lineage>
</organism>
<keyword evidence="3" id="KW-1185">Reference proteome</keyword>
<accession>W0JPP8</accession>
<dbReference type="AlphaFoldDB" id="W0JPP8"/>
<dbReference type="Proteomes" id="UP000019024">
    <property type="component" value="Chromosome"/>
</dbReference>
<sequence>MQETTGQQMYDSGSAAGGFRDEGPNRGFLRADVVAVELPGFRPNSRF</sequence>
<dbReference type="EMBL" id="CP007055">
    <property type="protein sequence ID" value="AHG00696.1"/>
    <property type="molecule type" value="Genomic_DNA"/>
</dbReference>
<feature type="region of interest" description="Disordered" evidence="1">
    <location>
        <begin position="1"/>
        <end position="24"/>
    </location>
</feature>
<evidence type="ECO:0000313" key="3">
    <source>
        <dbReference type="Proteomes" id="UP000019024"/>
    </source>
</evidence>
<evidence type="ECO:0000256" key="1">
    <source>
        <dbReference type="SAM" id="MobiDB-lite"/>
    </source>
</evidence>
<dbReference type="HOGENOM" id="CLU_3162992_0_0_2"/>
<name>W0JPP8_9EURY</name>
<reference evidence="2 3" key="1">
    <citation type="submission" date="2014-01" db="EMBL/GenBank/DDBJ databases">
        <authorList>
            <consortium name="DOE Joint Genome Institute"/>
            <person name="Anderson I."/>
            <person name="Huntemann M."/>
            <person name="Han J."/>
            <person name="Chen A."/>
            <person name="Kyrpides N."/>
            <person name="Mavromatis K."/>
            <person name="Markowitz V."/>
            <person name="Palaniappan K."/>
            <person name="Ivanova N."/>
            <person name="Schaumberg A."/>
            <person name="Pati A."/>
            <person name="Liolios K."/>
            <person name="Nordberg H.P."/>
            <person name="Cantor M.N."/>
            <person name="Hua S.X."/>
            <person name="Woyke T."/>
        </authorList>
    </citation>
    <scope>NUCLEOTIDE SEQUENCE [LARGE SCALE GENOMIC DNA]</scope>
    <source>
        <strain evidence="2 3">XH-48</strain>
    </source>
</reference>
<protein>
    <submittedName>
        <fullName evidence="2">Uncharacterized protein</fullName>
    </submittedName>
</protein>
<proteinExistence type="predicted"/>
<dbReference type="STRING" id="797299.HALLA_04760"/>
<gene>
    <name evidence="2" type="ORF">HALLA_04760</name>
</gene>